<evidence type="ECO:0000313" key="1">
    <source>
        <dbReference type="EMBL" id="KAL2042677.1"/>
    </source>
</evidence>
<dbReference type="EMBL" id="JBEFKJ010000013">
    <property type="protein sequence ID" value="KAL2042677.1"/>
    <property type="molecule type" value="Genomic_DNA"/>
</dbReference>
<dbReference type="Proteomes" id="UP001590950">
    <property type="component" value="Unassembled WGS sequence"/>
</dbReference>
<proteinExistence type="predicted"/>
<organism evidence="1 2">
    <name type="scientific">Stereocaulon virgatum</name>
    <dbReference type="NCBI Taxonomy" id="373712"/>
    <lineage>
        <taxon>Eukaryota</taxon>
        <taxon>Fungi</taxon>
        <taxon>Dikarya</taxon>
        <taxon>Ascomycota</taxon>
        <taxon>Pezizomycotina</taxon>
        <taxon>Lecanoromycetes</taxon>
        <taxon>OSLEUM clade</taxon>
        <taxon>Lecanoromycetidae</taxon>
        <taxon>Lecanorales</taxon>
        <taxon>Lecanorineae</taxon>
        <taxon>Stereocaulaceae</taxon>
        <taxon>Stereocaulon</taxon>
    </lineage>
</organism>
<accession>A0ABR4ADQ2</accession>
<reference evidence="1 2" key="1">
    <citation type="submission" date="2024-09" db="EMBL/GenBank/DDBJ databases">
        <title>Rethinking Asexuality: The Enigmatic Case of Functional Sexual Genes in Lepraria (Stereocaulaceae).</title>
        <authorList>
            <person name="Doellman M."/>
            <person name="Sun Y."/>
            <person name="Barcenas-Pena A."/>
            <person name="Lumbsch H.T."/>
            <person name="Grewe F."/>
        </authorList>
    </citation>
    <scope>NUCLEOTIDE SEQUENCE [LARGE SCALE GENOMIC DNA]</scope>
    <source>
        <strain evidence="1 2">Mercado 3170</strain>
    </source>
</reference>
<comment type="caution">
    <text evidence="1">The sequence shown here is derived from an EMBL/GenBank/DDBJ whole genome shotgun (WGS) entry which is preliminary data.</text>
</comment>
<evidence type="ECO:0000313" key="2">
    <source>
        <dbReference type="Proteomes" id="UP001590950"/>
    </source>
</evidence>
<gene>
    <name evidence="1" type="ORF">N7G274_004436</name>
</gene>
<protein>
    <submittedName>
        <fullName evidence="1">Uncharacterized protein</fullName>
    </submittedName>
</protein>
<name>A0ABR4ADQ2_9LECA</name>
<sequence length="101" mass="11591">MPLAECVEANKVEVPESCVLPPLYSKSVEVRHGEKREPSADDVKHSCLRIAPSSWRQIERLELLTSSRMHAQNKANKVLYEQRECLETFQKMIVDDHRASS</sequence>
<keyword evidence="2" id="KW-1185">Reference proteome</keyword>